<gene>
    <name evidence="1" type="ORF">AL548_016595</name>
</gene>
<evidence type="ECO:0000313" key="1">
    <source>
        <dbReference type="EMBL" id="PNM69213.1"/>
    </source>
</evidence>
<proteinExistence type="predicted"/>
<name>A0ABX4X0I7_VIBVL</name>
<evidence type="ECO:0000313" key="2">
    <source>
        <dbReference type="Proteomes" id="UP000054370"/>
    </source>
</evidence>
<sequence>MLKCDSARMAFLVGGGFSVEVPCRYLVIACFTP</sequence>
<comment type="caution">
    <text evidence="1">The sequence shown here is derived from an EMBL/GenBank/DDBJ whole genome shotgun (WGS) entry which is preliminary data.</text>
</comment>
<protein>
    <submittedName>
        <fullName evidence="1">DUF3265 domain-containing protein</fullName>
    </submittedName>
</protein>
<organism evidence="1 2">
    <name type="scientific">Vibrio vulnificus</name>
    <dbReference type="NCBI Taxonomy" id="672"/>
    <lineage>
        <taxon>Bacteria</taxon>
        <taxon>Pseudomonadati</taxon>
        <taxon>Pseudomonadota</taxon>
        <taxon>Gammaproteobacteria</taxon>
        <taxon>Vibrionales</taxon>
        <taxon>Vibrionaceae</taxon>
        <taxon>Vibrio</taxon>
    </lineage>
</organism>
<dbReference type="Proteomes" id="UP000054370">
    <property type="component" value="Unassembled WGS sequence"/>
</dbReference>
<accession>A0ABX4X0I7</accession>
<keyword evidence="2" id="KW-1185">Reference proteome</keyword>
<reference evidence="1" key="1">
    <citation type="submission" date="2017-12" db="EMBL/GenBank/DDBJ databases">
        <title>FDA dAtabase for Regulatory Grade micrObial Sequences (FDA-ARGOS): Supporting development and validation of Infectious Disease Dx tests.</title>
        <authorList>
            <person name="Hoffmann M."/>
            <person name="Allard M."/>
            <person name="Evans P."/>
            <person name="Brown E."/>
            <person name="Tallon L.J."/>
            <person name="Sadzewicz L."/>
            <person name="Sengamalay N."/>
            <person name="Ott S."/>
            <person name="Godinez A."/>
            <person name="Nagaraj S."/>
            <person name="Vavikolanu K."/>
            <person name="Aluvathingal J."/>
            <person name="Nadendla S."/>
            <person name="Hobson J."/>
            <person name="Sichtig H."/>
        </authorList>
    </citation>
    <scope>NUCLEOTIDE SEQUENCE [LARGE SCALE GENOMIC DNA]</scope>
    <source>
        <strain evidence="1">FDAARGOS_118</strain>
    </source>
</reference>
<dbReference type="EMBL" id="LOSH02000004">
    <property type="protein sequence ID" value="PNM69213.1"/>
    <property type="molecule type" value="Genomic_DNA"/>
</dbReference>